<gene>
    <name evidence="1" type="ORF">HQ945_21750</name>
</gene>
<name>A0A849VV77_9HYPH</name>
<dbReference type="AlphaFoldDB" id="A0A849VV77"/>
<dbReference type="Proteomes" id="UP000550508">
    <property type="component" value="Unassembled WGS sequence"/>
</dbReference>
<evidence type="ECO:0000313" key="2">
    <source>
        <dbReference type="Proteomes" id="UP000550508"/>
    </source>
</evidence>
<organism evidence="1 2">
    <name type="scientific">Phyllobacterium pellucidum</name>
    <dbReference type="NCBI Taxonomy" id="2740464"/>
    <lineage>
        <taxon>Bacteria</taxon>
        <taxon>Pseudomonadati</taxon>
        <taxon>Pseudomonadota</taxon>
        <taxon>Alphaproteobacteria</taxon>
        <taxon>Hyphomicrobiales</taxon>
        <taxon>Phyllobacteriaceae</taxon>
        <taxon>Phyllobacterium</taxon>
    </lineage>
</organism>
<proteinExistence type="predicted"/>
<dbReference type="EMBL" id="JABUMX010000008">
    <property type="protein sequence ID" value="NTS33888.1"/>
    <property type="molecule type" value="Genomic_DNA"/>
</dbReference>
<accession>A0A849VV77</accession>
<dbReference type="RefSeq" id="WP_174208495.1">
    <property type="nucleotide sequence ID" value="NZ_JABUMX010000008.1"/>
</dbReference>
<keyword evidence="2" id="KW-1185">Reference proteome</keyword>
<reference evidence="1 2" key="1">
    <citation type="submission" date="2020-05" db="EMBL/GenBank/DDBJ databases">
        <authorList>
            <person name="Kim M.K."/>
        </authorList>
    </citation>
    <scope>NUCLEOTIDE SEQUENCE [LARGE SCALE GENOMIC DNA]</scope>
    <source>
        <strain evidence="1 2">BT25</strain>
    </source>
</reference>
<comment type="caution">
    <text evidence="1">The sequence shown here is derived from an EMBL/GenBank/DDBJ whole genome shotgun (WGS) entry which is preliminary data.</text>
</comment>
<sequence>MANYWISLRIKNDSSYDERYNDFVAALHAVKANGYWPETTAFWIIESNLAIDPFVKAITKPLDGKKDMVLVRKIAHDESRYFGAIEYPDVLKSFIPNIQKAA</sequence>
<evidence type="ECO:0000313" key="1">
    <source>
        <dbReference type="EMBL" id="NTS33888.1"/>
    </source>
</evidence>
<protein>
    <submittedName>
        <fullName evidence="1">Uncharacterized protein</fullName>
    </submittedName>
</protein>